<organism evidence="5 6">
    <name type="scientific">Candidatus Synchoanobacter obligatus</name>
    <dbReference type="NCBI Taxonomy" id="2919597"/>
    <lineage>
        <taxon>Bacteria</taxon>
        <taxon>Pseudomonadati</taxon>
        <taxon>Pseudomonadota</taxon>
        <taxon>Gammaproteobacteria</taxon>
        <taxon>Candidatus Comchoanobacterales</taxon>
        <taxon>Candidatus Comchoanobacteraceae</taxon>
        <taxon>Candidatus Synchoanobacter</taxon>
    </lineage>
</organism>
<gene>
    <name evidence="5" type="ORF">MKS91_03665</name>
</gene>
<keyword evidence="3 5" id="KW-0378">Hydrolase</keyword>
<keyword evidence="6" id="KW-1185">Reference proteome</keyword>
<dbReference type="RefSeq" id="WP_258569491.1">
    <property type="nucleotide sequence ID" value="NZ_JAKUDN010000002.1"/>
</dbReference>
<dbReference type="PANTHER" id="PTHR10794">
    <property type="entry name" value="ABHYDROLASE DOMAIN-CONTAINING PROTEIN"/>
    <property type="match status" value="1"/>
</dbReference>
<dbReference type="SUPFAM" id="SSF53474">
    <property type="entry name" value="alpha/beta-Hydrolases"/>
    <property type="match status" value="1"/>
</dbReference>
<dbReference type="InterPro" id="IPR012020">
    <property type="entry name" value="ABHD4"/>
</dbReference>
<dbReference type="Pfam" id="PF00561">
    <property type="entry name" value="Abhydrolase_1"/>
    <property type="match status" value="1"/>
</dbReference>
<evidence type="ECO:0000259" key="4">
    <source>
        <dbReference type="Pfam" id="PF00561"/>
    </source>
</evidence>
<comment type="caution">
    <text evidence="5">The sequence shown here is derived from an EMBL/GenBank/DDBJ whole genome shotgun (WGS) entry which is preliminary data.</text>
</comment>
<dbReference type="PANTHER" id="PTHR10794:SF94">
    <property type="entry name" value="ESTERASE YHET-RELATED"/>
    <property type="match status" value="1"/>
</dbReference>
<dbReference type="InterPro" id="IPR000952">
    <property type="entry name" value="AB_hydrolase_4_CS"/>
</dbReference>
<keyword evidence="2" id="KW-0719">Serine esterase</keyword>
<evidence type="ECO:0000313" key="5">
    <source>
        <dbReference type="EMBL" id="MCP8352386.1"/>
    </source>
</evidence>
<dbReference type="NCBIfam" id="NF008218">
    <property type="entry name" value="PRK10985.1"/>
    <property type="match status" value="1"/>
</dbReference>
<dbReference type="InterPro" id="IPR000073">
    <property type="entry name" value="AB_hydrolase_1"/>
</dbReference>
<reference evidence="5 6" key="1">
    <citation type="journal article" date="2022" name="Nat. Microbiol.">
        <title>The microbiome of a bacterivorous marine choanoflagellate contains a resource-demanding obligate bacterial associate.</title>
        <authorList>
            <person name="Needham D.M."/>
            <person name="Poirier C."/>
            <person name="Bachy C."/>
            <person name="George E.E."/>
            <person name="Wilken S."/>
            <person name="Yung C.C.M."/>
            <person name="Limardo A.J."/>
            <person name="Morando M."/>
            <person name="Sudek L."/>
            <person name="Malmstrom R.R."/>
            <person name="Keeling P.J."/>
            <person name="Santoro A.E."/>
            <person name="Worden A.Z."/>
        </authorList>
    </citation>
    <scope>NUCLEOTIDE SEQUENCE [LARGE SCALE GENOMIC DNA]</scope>
    <source>
        <strain evidence="5 6">Comchoano-2</strain>
    </source>
</reference>
<protein>
    <submittedName>
        <fullName evidence="5">Hydrolase</fullName>
    </submittedName>
</protein>
<dbReference type="PIRSF" id="PIRSF005211">
    <property type="entry name" value="Ab_hydro_YheT"/>
    <property type="match status" value="1"/>
</dbReference>
<comment type="similarity">
    <text evidence="1">Belongs to the AB hydrolase superfamily. AB hydrolase 4 family.</text>
</comment>
<sequence length="331" mass="38055">MDSPFNTTFKPSWWLNNCHLQTIYPTLFMKRYPVPLREERFELSDGDYIDGVWTDKSSGPIVILLHGLQGSANSHYINSLMHTIHHETNWQALALNLRGCGQDKQRSFRQYHSGDTEDIRFILHLIKQRFPTQPIAMVGYSLGGNLLLKLLGELKQNRLCQTAVAISPPFDLASTAQNIQKGLGKVYQKIFLDDIKSSLIKKYPHHYNTEKLQKKLHDLQTLEDLDHQFTAPMHGYDSIYEYYQDCSSIGYLNSIKVPTLVMIAKDDPIVNYNYLPKPESISNNVTLEIHEKGGHVGFISGGILNHHLWMNQRIMSHLAHYLPLCIHEETE</sequence>
<dbReference type="GO" id="GO:0016787">
    <property type="term" value="F:hydrolase activity"/>
    <property type="evidence" value="ECO:0007669"/>
    <property type="project" value="UniProtKB-KW"/>
</dbReference>
<evidence type="ECO:0000313" key="6">
    <source>
        <dbReference type="Proteomes" id="UP001320768"/>
    </source>
</evidence>
<dbReference type="Proteomes" id="UP001320768">
    <property type="component" value="Unassembled WGS sequence"/>
</dbReference>
<dbReference type="InterPro" id="IPR050960">
    <property type="entry name" value="AB_hydrolase_4_sf"/>
</dbReference>
<dbReference type="InterPro" id="IPR029058">
    <property type="entry name" value="AB_hydrolase_fold"/>
</dbReference>
<dbReference type="Gene3D" id="3.40.50.1820">
    <property type="entry name" value="alpha/beta hydrolase"/>
    <property type="match status" value="1"/>
</dbReference>
<proteinExistence type="inferred from homology"/>
<name>A0ABT1L622_9GAMM</name>
<dbReference type="EMBL" id="JAKUDN010000002">
    <property type="protein sequence ID" value="MCP8352386.1"/>
    <property type="molecule type" value="Genomic_DNA"/>
</dbReference>
<evidence type="ECO:0000256" key="3">
    <source>
        <dbReference type="ARBA" id="ARBA00022801"/>
    </source>
</evidence>
<evidence type="ECO:0000256" key="2">
    <source>
        <dbReference type="ARBA" id="ARBA00022487"/>
    </source>
</evidence>
<evidence type="ECO:0000256" key="1">
    <source>
        <dbReference type="ARBA" id="ARBA00010884"/>
    </source>
</evidence>
<dbReference type="PROSITE" id="PS01133">
    <property type="entry name" value="UPF0017"/>
    <property type="match status" value="1"/>
</dbReference>
<feature type="domain" description="AB hydrolase-1" evidence="4">
    <location>
        <begin position="60"/>
        <end position="300"/>
    </location>
</feature>
<accession>A0ABT1L622</accession>